<evidence type="ECO:0000313" key="2">
    <source>
        <dbReference type="Proteomes" id="UP000693970"/>
    </source>
</evidence>
<reference evidence="1" key="1">
    <citation type="journal article" date="2021" name="Sci. Rep.">
        <title>Diploid genomic architecture of Nitzschia inconspicua, an elite biomass production diatom.</title>
        <authorList>
            <person name="Oliver A."/>
            <person name="Podell S."/>
            <person name="Pinowska A."/>
            <person name="Traller J.C."/>
            <person name="Smith S.R."/>
            <person name="McClure R."/>
            <person name="Beliaev A."/>
            <person name="Bohutskyi P."/>
            <person name="Hill E.A."/>
            <person name="Rabines A."/>
            <person name="Zheng H."/>
            <person name="Allen L.Z."/>
            <person name="Kuo A."/>
            <person name="Grigoriev I.V."/>
            <person name="Allen A.E."/>
            <person name="Hazlebeck D."/>
            <person name="Allen E.E."/>
        </authorList>
    </citation>
    <scope>NUCLEOTIDE SEQUENCE</scope>
    <source>
        <strain evidence="1">Hildebrandi</strain>
    </source>
</reference>
<dbReference type="AlphaFoldDB" id="A0A9K3LVP1"/>
<name>A0A9K3LVP1_9STRA</name>
<reference evidence="1" key="2">
    <citation type="submission" date="2021-04" db="EMBL/GenBank/DDBJ databases">
        <authorList>
            <person name="Podell S."/>
        </authorList>
    </citation>
    <scope>NUCLEOTIDE SEQUENCE</scope>
    <source>
        <strain evidence="1">Hildebrandi</strain>
    </source>
</reference>
<proteinExistence type="predicted"/>
<organism evidence="1 2">
    <name type="scientific">Nitzschia inconspicua</name>
    <dbReference type="NCBI Taxonomy" id="303405"/>
    <lineage>
        <taxon>Eukaryota</taxon>
        <taxon>Sar</taxon>
        <taxon>Stramenopiles</taxon>
        <taxon>Ochrophyta</taxon>
        <taxon>Bacillariophyta</taxon>
        <taxon>Bacillariophyceae</taxon>
        <taxon>Bacillariophycidae</taxon>
        <taxon>Bacillariales</taxon>
        <taxon>Bacillariaceae</taxon>
        <taxon>Nitzschia</taxon>
    </lineage>
</organism>
<evidence type="ECO:0000313" key="1">
    <source>
        <dbReference type="EMBL" id="KAG7368913.1"/>
    </source>
</evidence>
<dbReference type="EMBL" id="JAGRRH010000006">
    <property type="protein sequence ID" value="KAG7368913.1"/>
    <property type="molecule type" value="Genomic_DNA"/>
</dbReference>
<accession>A0A9K3LVP1</accession>
<keyword evidence="2" id="KW-1185">Reference proteome</keyword>
<dbReference type="Proteomes" id="UP000693970">
    <property type="component" value="Unassembled WGS sequence"/>
</dbReference>
<sequence>MFAPQNFIPLHAQRILRRMSSPDIVFEDMRLRIGSNFWLKHSLSPGILIKRLSNLSSIPCLARNMDCGGNDETDGCKKRSNDETDGCKKRSVPKIDGCGYESDSSLLQSQQHVPSPQTLHNNFLEMPLFPEELKNRVLAETITHSFSSPRAKQLKSFMDHMNYLPRQKRQGYIKEALSVYINEKKSDKTGFMENPKSAEWDTAKYPKKPGLPRLIELAVIEVLRVNPNIGPLDAARAIRDKFGRSEHPHPLLNEEGPIYLTILPQIMKKVENEKGKKKDNDCINCCNNFVIHCGRTWIREFARHLQQTGVLTGLGWNNHEPETTLIVLDSEEVLSNDRWKELHGASERVHKTGKDPRGRNVVFSSIALLANAVWCENVGWEVCGCVDGTHGITNSPYKLITLGFCSFSQKKGRRQFHPLVYVWGEGEREIVALHGFLNFKIAIRSLFGINEVCFKGGMVSDATAVFTKSVKSAFPGTIPMSCYPHIIRKFKMDGRSISLVSSPNITYYHCNCRRYYYHRWCFQSAYMQHREKLKLLGQTIHKSPEKNSKAARQRQVIADAMDAARERIKGATRY</sequence>
<gene>
    <name evidence="1" type="ORF">IV203_031656</name>
</gene>
<protein>
    <submittedName>
        <fullName evidence="1">Uncharacterized protein</fullName>
    </submittedName>
</protein>
<comment type="caution">
    <text evidence="1">The sequence shown here is derived from an EMBL/GenBank/DDBJ whole genome shotgun (WGS) entry which is preliminary data.</text>
</comment>